<dbReference type="EC" id="2.7.11.25" evidence="3"/>
<feature type="region of interest" description="Disordered" evidence="13">
    <location>
        <begin position="1130"/>
        <end position="1203"/>
    </location>
</feature>
<evidence type="ECO:0000256" key="2">
    <source>
        <dbReference type="ARBA" id="ARBA00006529"/>
    </source>
</evidence>
<feature type="compositionally biased region" description="Low complexity" evidence="13">
    <location>
        <begin position="919"/>
        <end position="934"/>
    </location>
</feature>
<feature type="coiled-coil region" evidence="12">
    <location>
        <begin position="583"/>
        <end position="633"/>
    </location>
</feature>
<evidence type="ECO:0000256" key="7">
    <source>
        <dbReference type="ARBA" id="ARBA00022840"/>
    </source>
</evidence>
<evidence type="ECO:0000256" key="3">
    <source>
        <dbReference type="ARBA" id="ARBA00012406"/>
    </source>
</evidence>
<dbReference type="SMART" id="SM00326">
    <property type="entry name" value="SH3"/>
    <property type="match status" value="1"/>
</dbReference>
<feature type="domain" description="Protein kinase" evidence="15">
    <location>
        <begin position="297"/>
        <end position="566"/>
    </location>
</feature>
<dbReference type="InterPro" id="IPR008271">
    <property type="entry name" value="Ser/Thr_kinase_AS"/>
</dbReference>
<feature type="region of interest" description="Disordered" evidence="13">
    <location>
        <begin position="79"/>
        <end position="105"/>
    </location>
</feature>
<organism evidence="16 17">
    <name type="scientific">Orchesella dallaii</name>
    <dbReference type="NCBI Taxonomy" id="48710"/>
    <lineage>
        <taxon>Eukaryota</taxon>
        <taxon>Metazoa</taxon>
        <taxon>Ecdysozoa</taxon>
        <taxon>Arthropoda</taxon>
        <taxon>Hexapoda</taxon>
        <taxon>Collembola</taxon>
        <taxon>Entomobryomorpha</taxon>
        <taxon>Entomobryoidea</taxon>
        <taxon>Orchesellidae</taxon>
        <taxon>Orchesellinae</taxon>
        <taxon>Orchesella</taxon>
    </lineage>
</organism>
<dbReference type="PRINTS" id="PR00452">
    <property type="entry name" value="SH3DOMAIN"/>
</dbReference>
<dbReference type="EMBL" id="CAXLJM020000046">
    <property type="protein sequence ID" value="CAL8111731.1"/>
    <property type="molecule type" value="Genomic_DNA"/>
</dbReference>
<feature type="region of interest" description="Disordered" evidence="13">
    <location>
        <begin position="23"/>
        <end position="47"/>
    </location>
</feature>
<keyword evidence="7 11" id="KW-0067">ATP-binding</keyword>
<feature type="compositionally biased region" description="Basic and acidic residues" evidence="13">
    <location>
        <begin position="202"/>
        <end position="212"/>
    </location>
</feature>
<keyword evidence="6 11" id="KW-0547">Nucleotide-binding</keyword>
<feature type="domain" description="SH3" evidence="14">
    <location>
        <begin position="219"/>
        <end position="283"/>
    </location>
</feature>
<feature type="compositionally biased region" description="Low complexity" evidence="13">
    <location>
        <begin position="1145"/>
        <end position="1163"/>
    </location>
</feature>
<feature type="binding site" evidence="11">
    <location>
        <position position="324"/>
    </location>
    <ligand>
        <name>ATP</name>
        <dbReference type="ChEBI" id="CHEBI:30616"/>
    </ligand>
</feature>
<dbReference type="SUPFAM" id="SSF56112">
    <property type="entry name" value="Protein kinase-like (PK-like)"/>
    <property type="match status" value="1"/>
</dbReference>
<evidence type="ECO:0000256" key="11">
    <source>
        <dbReference type="PROSITE-ProRule" id="PRU10141"/>
    </source>
</evidence>
<feature type="region of interest" description="Disordered" evidence="13">
    <location>
        <begin position="139"/>
        <end position="214"/>
    </location>
</feature>
<evidence type="ECO:0000256" key="13">
    <source>
        <dbReference type="SAM" id="MobiDB-lite"/>
    </source>
</evidence>
<gene>
    <name evidence="16" type="ORF">ODALV1_LOCUS15307</name>
</gene>
<evidence type="ECO:0000256" key="1">
    <source>
        <dbReference type="ARBA" id="ARBA00001946"/>
    </source>
</evidence>
<keyword evidence="17" id="KW-1185">Reference proteome</keyword>
<evidence type="ECO:0000259" key="15">
    <source>
        <dbReference type="PROSITE" id="PS50011"/>
    </source>
</evidence>
<comment type="caution">
    <text evidence="16">The sequence shown here is derived from an EMBL/GenBank/DDBJ whole genome shotgun (WGS) entry which is preliminary data.</text>
</comment>
<evidence type="ECO:0000256" key="10">
    <source>
        <dbReference type="PROSITE-ProRule" id="PRU00192"/>
    </source>
</evidence>
<dbReference type="Gene3D" id="3.30.200.20">
    <property type="entry name" value="Phosphorylase Kinase, domain 1"/>
    <property type="match status" value="1"/>
</dbReference>
<evidence type="ECO:0000256" key="9">
    <source>
        <dbReference type="ARBA" id="ARBA00048329"/>
    </source>
</evidence>
<dbReference type="PANTHER" id="PTHR44329:SF293">
    <property type="entry name" value="MITOGEN-ACTIVATED PROTEIN KINASE KINASE KINASE"/>
    <property type="match status" value="1"/>
</dbReference>
<dbReference type="InterPro" id="IPR036028">
    <property type="entry name" value="SH3-like_dom_sf"/>
</dbReference>
<dbReference type="SMART" id="SM00220">
    <property type="entry name" value="S_TKc"/>
    <property type="match status" value="1"/>
</dbReference>
<evidence type="ECO:0000259" key="14">
    <source>
        <dbReference type="PROSITE" id="PS50002"/>
    </source>
</evidence>
<dbReference type="PROSITE" id="PS00107">
    <property type="entry name" value="PROTEIN_KINASE_ATP"/>
    <property type="match status" value="1"/>
</dbReference>
<keyword evidence="4 10" id="KW-0728">SH3 domain</keyword>
<accession>A0ABP1R0Z1</accession>
<dbReference type="Proteomes" id="UP001642540">
    <property type="component" value="Unassembled WGS sequence"/>
</dbReference>
<feature type="compositionally biased region" description="Polar residues" evidence="13">
    <location>
        <begin position="1234"/>
        <end position="1243"/>
    </location>
</feature>
<dbReference type="PROSITE" id="PS00108">
    <property type="entry name" value="PROTEIN_KINASE_ST"/>
    <property type="match status" value="1"/>
</dbReference>
<comment type="similarity">
    <text evidence="2">Belongs to the protein kinase superfamily. STE Ser/Thr protein kinase family. MAP kinase kinase kinase subfamily.</text>
</comment>
<dbReference type="SUPFAM" id="SSF50044">
    <property type="entry name" value="SH3-domain"/>
    <property type="match status" value="1"/>
</dbReference>
<dbReference type="PANTHER" id="PTHR44329">
    <property type="entry name" value="SERINE/THREONINE-PROTEIN KINASE TNNI3K-RELATED"/>
    <property type="match status" value="1"/>
</dbReference>
<feature type="compositionally biased region" description="Polar residues" evidence="13">
    <location>
        <begin position="1174"/>
        <end position="1191"/>
    </location>
</feature>
<comment type="cofactor">
    <cofactor evidence="1">
        <name>Mg(2+)</name>
        <dbReference type="ChEBI" id="CHEBI:18420"/>
    </cofactor>
</comment>
<dbReference type="Pfam" id="PF14604">
    <property type="entry name" value="SH3_9"/>
    <property type="match status" value="1"/>
</dbReference>
<comment type="catalytic activity">
    <reaction evidence="8">
        <text>L-threonyl-[protein] + ATP = O-phospho-L-threonyl-[protein] + ADP + H(+)</text>
        <dbReference type="Rhea" id="RHEA:46608"/>
        <dbReference type="Rhea" id="RHEA-COMP:11060"/>
        <dbReference type="Rhea" id="RHEA-COMP:11605"/>
        <dbReference type="ChEBI" id="CHEBI:15378"/>
        <dbReference type="ChEBI" id="CHEBI:30013"/>
        <dbReference type="ChEBI" id="CHEBI:30616"/>
        <dbReference type="ChEBI" id="CHEBI:61977"/>
        <dbReference type="ChEBI" id="CHEBI:456216"/>
        <dbReference type="EC" id="2.7.11.25"/>
    </reaction>
</comment>
<dbReference type="PROSITE" id="PS50002">
    <property type="entry name" value="SH3"/>
    <property type="match status" value="1"/>
</dbReference>
<keyword evidence="12" id="KW-0175">Coiled coil</keyword>
<feature type="region of interest" description="Disordered" evidence="13">
    <location>
        <begin position="909"/>
        <end position="983"/>
    </location>
</feature>
<dbReference type="InterPro" id="IPR051681">
    <property type="entry name" value="Ser/Thr_Kinases-Pseudokinases"/>
</dbReference>
<dbReference type="InterPro" id="IPR001245">
    <property type="entry name" value="Ser-Thr/Tyr_kinase_cat_dom"/>
</dbReference>
<dbReference type="InterPro" id="IPR000719">
    <property type="entry name" value="Prot_kinase_dom"/>
</dbReference>
<dbReference type="PRINTS" id="PR00109">
    <property type="entry name" value="TYRKINASE"/>
</dbReference>
<dbReference type="InterPro" id="IPR017441">
    <property type="entry name" value="Protein_kinase_ATP_BS"/>
</dbReference>
<feature type="compositionally biased region" description="Polar residues" evidence="13">
    <location>
        <begin position="187"/>
        <end position="200"/>
    </location>
</feature>
<evidence type="ECO:0000256" key="12">
    <source>
        <dbReference type="SAM" id="Coils"/>
    </source>
</evidence>
<evidence type="ECO:0000256" key="8">
    <source>
        <dbReference type="ARBA" id="ARBA00047559"/>
    </source>
</evidence>
<evidence type="ECO:0000313" key="17">
    <source>
        <dbReference type="Proteomes" id="UP001642540"/>
    </source>
</evidence>
<dbReference type="InterPro" id="IPR011009">
    <property type="entry name" value="Kinase-like_dom_sf"/>
</dbReference>
<dbReference type="InterPro" id="IPR001452">
    <property type="entry name" value="SH3_domain"/>
</dbReference>
<comment type="catalytic activity">
    <reaction evidence="9">
        <text>L-seryl-[protein] + ATP = O-phospho-L-seryl-[protein] + ADP + H(+)</text>
        <dbReference type="Rhea" id="RHEA:17989"/>
        <dbReference type="Rhea" id="RHEA-COMP:9863"/>
        <dbReference type="Rhea" id="RHEA-COMP:11604"/>
        <dbReference type="ChEBI" id="CHEBI:15378"/>
        <dbReference type="ChEBI" id="CHEBI:29999"/>
        <dbReference type="ChEBI" id="CHEBI:30616"/>
        <dbReference type="ChEBI" id="CHEBI:83421"/>
        <dbReference type="ChEBI" id="CHEBI:456216"/>
        <dbReference type="EC" id="2.7.11.25"/>
    </reaction>
</comment>
<dbReference type="Gene3D" id="2.30.30.40">
    <property type="entry name" value="SH3 Domains"/>
    <property type="match status" value="1"/>
</dbReference>
<proteinExistence type="inferred from homology"/>
<name>A0ABP1R0Z1_9HEXA</name>
<feature type="region of interest" description="Disordered" evidence="13">
    <location>
        <begin position="650"/>
        <end position="785"/>
    </location>
</feature>
<feature type="compositionally biased region" description="Basic residues" evidence="13">
    <location>
        <begin position="660"/>
        <end position="673"/>
    </location>
</feature>
<dbReference type="PROSITE" id="PS50011">
    <property type="entry name" value="PROTEIN_KINASE_DOM"/>
    <property type="match status" value="1"/>
</dbReference>
<keyword evidence="5" id="KW-0723">Serine/threonine-protein kinase</keyword>
<feature type="compositionally biased region" description="Polar residues" evidence="13">
    <location>
        <begin position="959"/>
        <end position="972"/>
    </location>
</feature>
<evidence type="ECO:0000256" key="6">
    <source>
        <dbReference type="ARBA" id="ARBA00022741"/>
    </source>
</evidence>
<keyword evidence="5" id="KW-0808">Transferase</keyword>
<sequence length="1384" mass="154019">MEQQTASRANYLLGPFLANGGSRNNGYHYEDEEPLTDTSNSRDHSTTASLYSTELANEIAIKNAKKFRSYSASSSPYISNYRLPNSQQVTNRHHQSRKEDPAPKPAFMGVEPMVQYQLHVGNNNVAKTSFHRSLGHLIESEDNSGSTDHQRRTNFHPGISYENGGFIRQHQSRYSDRSPRTFKKSSVELSQDCGASSSETIMEERDVDKREMSGSVNDKGDNIWTAIYDYEPRELDEIPLKRGDIVRVLSQDIVLSGDAGWWVGSVGEYCGIFPSNFVTKVTKADLREPPKISYEELQLAEVVGAGGFGRVHRATWKGKEVAVKAVNTDEDIETTIQSVQREATLFWLLRHKNIVALLGVCLVPPNICLVMEYARGGPLNRELAKHRGQIRPSVLLNWAMQIADGMDYLHHGAGATIIHRDLKSSNVLILEPTEPGDDFLNKTLKITDFGLAREVYNTTNMSQGGTYAWMAPEAIKGCQFSTASDVWSYGVVLWELLTGETPYKGMDGLAIIYCVGVQKISLHIPRTCPASWRKLMEACWAGDPHQRPSFGAIRQELESIAASPFLFQQEEFYSMQESWRSEISEMVMEIRNKERELLSLEEELKKMEMIQQIQQQQQQMKEENLRRREEAIRQRELEVMQREIVIALLQQTSQPTPKPTPKKRKGKFRAKALGKKEASQIISSPSDFRHTLTVQPADRSKGLRSFSSPETPPGSPLPRTFVLPSDGSKGKTWGPSSIHQKERGKIISKVAESPKRWSKSAPNLDKSQKSLSVSSGPSRSDSCENERLVGSVPFIQLPNCATQEQKRAKKLSPVQQALYNTAAIIAMLTGFDIRKRSTQAQPTSATEEADTGPHQIVFLNKGFQNTGFGDSDSELNEALTLSSAPAALMGSGKPTSSHTTYHNMHHHQYRPSLWTPGKSDGVSDSSVSQSSMSSNIPHKSIPLIATNGIAHHQDRRNKSATSTPSRSALNTPTHRKYSPAHSHSNESEIYFVNENGEVVSVNPFLHETGGYHYSTEEMQQHPHPPVTYFTQTSSRSNPYSSPYRRAISNPSDRMIETENSYFSSLVTHGLGPGNHRATNPFLSDHPQQNHVYHNPLVYGNQVFEEFSPSDDAFDGRDEVLVETLGSMRLGSGSGESGYHGAFQDTNPNSPLSSSASASTNPRTPLRHMPPMYSHQRTPSNLSNASSGSFGMNPSFEGDNAVSGIPPHRSSYEYGYEFRTPLTPKLTPSHASRHQPGNPTTNMLVTERPATLELPRPLRSSLRKYNYSRNSGPSYNWGGDSGGGMTNVETPPDSSLSEDSSYVSAKDSSLASMSSQHSNPVARVRFSPIAMVCRDPMDLPVMDRTMPLQPYRNVHSAGAASRAEYAPKLRKNMSDYGKFEFLRNF</sequence>
<evidence type="ECO:0000256" key="4">
    <source>
        <dbReference type="ARBA" id="ARBA00022443"/>
    </source>
</evidence>
<dbReference type="Gene3D" id="1.10.510.10">
    <property type="entry name" value="Transferase(Phosphotransferase) domain 1"/>
    <property type="match status" value="1"/>
</dbReference>
<dbReference type="Pfam" id="PF07714">
    <property type="entry name" value="PK_Tyr_Ser-Thr"/>
    <property type="match status" value="1"/>
</dbReference>
<evidence type="ECO:0000256" key="5">
    <source>
        <dbReference type="ARBA" id="ARBA00022527"/>
    </source>
</evidence>
<keyword evidence="5" id="KW-0418">Kinase</keyword>
<feature type="compositionally biased region" description="Polar residues" evidence="13">
    <location>
        <begin position="769"/>
        <end position="780"/>
    </location>
</feature>
<reference evidence="16 17" key="1">
    <citation type="submission" date="2024-08" db="EMBL/GenBank/DDBJ databases">
        <authorList>
            <person name="Cucini C."/>
            <person name="Frati F."/>
        </authorList>
    </citation>
    <scope>NUCLEOTIDE SEQUENCE [LARGE SCALE GENOMIC DNA]</scope>
</reference>
<protein>
    <recommendedName>
        <fullName evidence="3">mitogen-activated protein kinase kinase kinase</fullName>
        <ecNumber evidence="3">2.7.11.25</ecNumber>
    </recommendedName>
</protein>
<evidence type="ECO:0000313" key="16">
    <source>
        <dbReference type="EMBL" id="CAL8111731.1"/>
    </source>
</evidence>
<feature type="region of interest" description="Disordered" evidence="13">
    <location>
        <begin position="1222"/>
        <end position="1315"/>
    </location>
</feature>
<feature type="compositionally biased region" description="Low complexity" evidence="13">
    <location>
        <begin position="1293"/>
        <end position="1314"/>
    </location>
</feature>